<feature type="domain" description="C3H1-type" evidence="7">
    <location>
        <begin position="27"/>
        <end position="55"/>
    </location>
</feature>
<feature type="zinc finger region" description="C3H1-type" evidence="5">
    <location>
        <begin position="119"/>
        <end position="147"/>
    </location>
</feature>
<dbReference type="GO" id="GO:0003729">
    <property type="term" value="F:mRNA binding"/>
    <property type="evidence" value="ECO:0007669"/>
    <property type="project" value="UniProtKB-ARBA"/>
</dbReference>
<dbReference type="Proteomes" id="UP001140949">
    <property type="component" value="Unassembled WGS sequence"/>
</dbReference>
<evidence type="ECO:0000259" key="7">
    <source>
        <dbReference type="PROSITE" id="PS50103"/>
    </source>
</evidence>
<sequence length="470" mass="51620">MDSDTGMEESMWQLRLEPGQDPPYPERPGEPDCGYYVRTGSCGFGGRCRFNHPRSRMPVGGAARTGVGGFPERTGQPVCQYFLKTGTCKYGTSCKYDHPRQGIGSAHPVSLNYYGYPFRPGEKECSYYVRTGQCKFGSTCKFHHPELGDAMAPSAAPAFYPTVQAPTMASWQVARPPMVPTPYMQPAYGSMMISPGVVQVPSWSPYPQTASLALSPGGQHSIQTGTLYGSSNRLSPSAPAYPGPYSAVASSGPSSSSQKEHMFPERPGQLECQYYMRTGDCKFGPSCKYHHPPNRIPRIDYGVNPLGLPLRPGTQPCAFYAQHGASPWPHWLHPRHLQSFGLSSSPSKILTPAEFHLLRVCPVAQLDQCSQRVVLHLAPLPISPAKPLQSVVVVAWAKLVTILVQAEMTGKECFQVVCELELLLKHILKSSCRISVLWHSHTIPQNLSSLLMFIESSRPTSLIKNKLLPV</sequence>
<evidence type="ECO:0000256" key="5">
    <source>
        <dbReference type="PROSITE-ProRule" id="PRU00723"/>
    </source>
</evidence>
<keyword evidence="1 5" id="KW-0479">Metal-binding</keyword>
<dbReference type="SUPFAM" id="SSF90229">
    <property type="entry name" value="CCCH zinc finger"/>
    <property type="match status" value="4"/>
</dbReference>
<evidence type="ECO:0000256" key="2">
    <source>
        <dbReference type="ARBA" id="ARBA00022771"/>
    </source>
</evidence>
<evidence type="ECO:0000313" key="9">
    <source>
        <dbReference type="Proteomes" id="UP001140949"/>
    </source>
</evidence>
<reference evidence="8" key="1">
    <citation type="journal article" date="2023" name="GigaByte">
        <title>Genome assembly of the bearded iris, Iris pallida Lam.</title>
        <authorList>
            <person name="Bruccoleri R.E."/>
            <person name="Oakeley E.J."/>
            <person name="Faust A.M.E."/>
            <person name="Altorfer M."/>
            <person name="Dessus-Babus S."/>
            <person name="Burckhardt D."/>
            <person name="Oertli M."/>
            <person name="Naumann U."/>
            <person name="Petersen F."/>
            <person name="Wong J."/>
        </authorList>
    </citation>
    <scope>NUCLEOTIDE SEQUENCE</scope>
    <source>
        <strain evidence="8">GSM-AAB239-AS_SAM_17_03QT</strain>
    </source>
</reference>
<feature type="domain" description="C3H1-type" evidence="7">
    <location>
        <begin position="73"/>
        <end position="101"/>
    </location>
</feature>
<dbReference type="PROSITE" id="PS50103">
    <property type="entry name" value="ZF_C3H1"/>
    <property type="match status" value="4"/>
</dbReference>
<evidence type="ECO:0000256" key="1">
    <source>
        <dbReference type="ARBA" id="ARBA00022723"/>
    </source>
</evidence>
<dbReference type="Pfam" id="PF00642">
    <property type="entry name" value="zf-CCCH"/>
    <property type="match status" value="4"/>
</dbReference>
<proteinExistence type="predicted"/>
<name>A0AAX6DWF1_IRIPA</name>
<dbReference type="Gene3D" id="2.30.30.1190">
    <property type="match status" value="1"/>
</dbReference>
<evidence type="ECO:0000256" key="6">
    <source>
        <dbReference type="SAM" id="MobiDB-lite"/>
    </source>
</evidence>
<feature type="domain" description="C3H1-type" evidence="7">
    <location>
        <begin position="119"/>
        <end position="147"/>
    </location>
</feature>
<feature type="zinc finger region" description="C3H1-type" evidence="5">
    <location>
        <begin position="73"/>
        <end position="101"/>
    </location>
</feature>
<comment type="caution">
    <text evidence="8">The sequence shown here is derived from an EMBL/GenBank/DDBJ whole genome shotgun (WGS) entry which is preliminary data.</text>
</comment>
<dbReference type="PANTHER" id="PTHR12506:SF41">
    <property type="entry name" value="ZINC FINGER CCCH DOMAIN-CONTAINING PROTEIN 58"/>
    <property type="match status" value="1"/>
</dbReference>
<dbReference type="InterPro" id="IPR036855">
    <property type="entry name" value="Znf_CCCH_sf"/>
</dbReference>
<dbReference type="AlphaFoldDB" id="A0AAX6DWF1"/>
<accession>A0AAX6DWF1</accession>
<dbReference type="InterPro" id="IPR050974">
    <property type="entry name" value="Plant_ZF_CCCH"/>
</dbReference>
<dbReference type="GO" id="GO:0008270">
    <property type="term" value="F:zinc ion binding"/>
    <property type="evidence" value="ECO:0007669"/>
    <property type="project" value="UniProtKB-KW"/>
</dbReference>
<evidence type="ECO:0000256" key="4">
    <source>
        <dbReference type="ARBA" id="ARBA00023125"/>
    </source>
</evidence>
<feature type="zinc finger region" description="C3H1-type" evidence="5">
    <location>
        <begin position="266"/>
        <end position="294"/>
    </location>
</feature>
<organism evidence="8 9">
    <name type="scientific">Iris pallida</name>
    <name type="common">Sweet iris</name>
    <dbReference type="NCBI Taxonomy" id="29817"/>
    <lineage>
        <taxon>Eukaryota</taxon>
        <taxon>Viridiplantae</taxon>
        <taxon>Streptophyta</taxon>
        <taxon>Embryophyta</taxon>
        <taxon>Tracheophyta</taxon>
        <taxon>Spermatophyta</taxon>
        <taxon>Magnoliopsida</taxon>
        <taxon>Liliopsida</taxon>
        <taxon>Asparagales</taxon>
        <taxon>Iridaceae</taxon>
        <taxon>Iridoideae</taxon>
        <taxon>Irideae</taxon>
        <taxon>Iris</taxon>
    </lineage>
</organism>
<evidence type="ECO:0000256" key="3">
    <source>
        <dbReference type="ARBA" id="ARBA00022833"/>
    </source>
</evidence>
<dbReference type="GO" id="GO:0003677">
    <property type="term" value="F:DNA binding"/>
    <property type="evidence" value="ECO:0007669"/>
    <property type="project" value="UniProtKB-KW"/>
</dbReference>
<dbReference type="SMART" id="SM00356">
    <property type="entry name" value="ZnF_C3H1"/>
    <property type="match status" value="4"/>
</dbReference>
<feature type="domain" description="C3H1-type" evidence="7">
    <location>
        <begin position="266"/>
        <end position="294"/>
    </location>
</feature>
<keyword evidence="2 5" id="KW-0863">Zinc-finger</keyword>
<keyword evidence="3 5" id="KW-0862">Zinc</keyword>
<feature type="zinc finger region" description="C3H1-type" evidence="5">
    <location>
        <begin position="27"/>
        <end position="55"/>
    </location>
</feature>
<evidence type="ECO:0000313" key="8">
    <source>
        <dbReference type="EMBL" id="KAJ6796123.1"/>
    </source>
</evidence>
<dbReference type="EMBL" id="JANAVB010041419">
    <property type="protein sequence ID" value="KAJ6796123.1"/>
    <property type="molecule type" value="Genomic_DNA"/>
</dbReference>
<dbReference type="Gene3D" id="4.10.1000.10">
    <property type="entry name" value="Zinc finger, CCCH-type"/>
    <property type="match status" value="2"/>
</dbReference>
<protein>
    <submittedName>
        <fullName evidence="8">Zinc finger CCCH domain-containing protein 5-like</fullName>
    </submittedName>
</protein>
<dbReference type="InterPro" id="IPR000571">
    <property type="entry name" value="Znf_CCCH"/>
</dbReference>
<keyword evidence="9" id="KW-1185">Reference proteome</keyword>
<dbReference type="PANTHER" id="PTHR12506">
    <property type="entry name" value="PROTEIN PHOSPHATASE RELATED"/>
    <property type="match status" value="1"/>
</dbReference>
<keyword evidence="4" id="KW-0238">DNA-binding</keyword>
<feature type="region of interest" description="Disordered" evidence="6">
    <location>
        <begin position="1"/>
        <end position="28"/>
    </location>
</feature>
<reference evidence="8" key="2">
    <citation type="submission" date="2023-04" db="EMBL/GenBank/DDBJ databases">
        <authorList>
            <person name="Bruccoleri R.E."/>
            <person name="Oakeley E.J."/>
            <person name="Faust A.-M."/>
            <person name="Dessus-Babus S."/>
            <person name="Altorfer M."/>
            <person name="Burckhardt D."/>
            <person name="Oertli M."/>
            <person name="Naumann U."/>
            <person name="Petersen F."/>
            <person name="Wong J."/>
        </authorList>
    </citation>
    <scope>NUCLEOTIDE SEQUENCE</scope>
    <source>
        <strain evidence="8">GSM-AAB239-AS_SAM_17_03QT</strain>
        <tissue evidence="8">Leaf</tissue>
    </source>
</reference>
<gene>
    <name evidence="8" type="ORF">M6B38_222035</name>
</gene>